<protein>
    <recommendedName>
        <fullName evidence="4">ROK family protein</fullName>
    </recommendedName>
</protein>
<evidence type="ECO:0000313" key="2">
    <source>
        <dbReference type="EMBL" id="APR53740.1"/>
    </source>
</evidence>
<dbReference type="EMBL" id="CP018820">
    <property type="protein sequence ID" value="APR53740.1"/>
    <property type="molecule type" value="Genomic_DNA"/>
</dbReference>
<proteinExistence type="inferred from homology"/>
<dbReference type="SUPFAM" id="SSF53067">
    <property type="entry name" value="Actin-like ATPase domain"/>
    <property type="match status" value="1"/>
</dbReference>
<dbReference type="Gene3D" id="3.30.420.40">
    <property type="match status" value="2"/>
</dbReference>
<dbReference type="PROSITE" id="PS01125">
    <property type="entry name" value="ROK"/>
    <property type="match status" value="1"/>
</dbReference>
<evidence type="ECO:0000256" key="1">
    <source>
        <dbReference type="ARBA" id="ARBA00006479"/>
    </source>
</evidence>
<dbReference type="GeneID" id="44134084"/>
<dbReference type="InterPro" id="IPR049874">
    <property type="entry name" value="ROK_cs"/>
</dbReference>
<dbReference type="Pfam" id="PF00480">
    <property type="entry name" value="ROK"/>
    <property type="match status" value="1"/>
</dbReference>
<keyword evidence="3" id="KW-1185">Reference proteome</keyword>
<gene>
    <name evidence="2" type="ORF">BRX40_16095</name>
</gene>
<dbReference type="Proteomes" id="UP000185161">
    <property type="component" value="Chromosome"/>
</dbReference>
<evidence type="ECO:0008006" key="4">
    <source>
        <dbReference type="Google" id="ProtNLM"/>
    </source>
</evidence>
<evidence type="ECO:0000313" key="3">
    <source>
        <dbReference type="Proteomes" id="UP000185161"/>
    </source>
</evidence>
<sequence length="291" mass="29191">MSDMRTWLAIETGGTKLLARLVRDEDVVAEARWPTTSPEAAEAALLAFAGRTPLAGVGIAAFGPVVVDPAAANYGEVLATPKPGWTGANLRAALEQALGVPVAIDTDVNAAALAEAAAGAGQGCSSLAYVTVGTGIGAGLARDGRTLTGALHPEMGHVPVLRFEGDPTPSACPFHSGCAEGMAAGPAVQRRLGGKLLEDSPADFAAVADYLGQLFATIVLAWSPHRIVVGGGVMDVPGLGKAATVRMRVALGGYGVGSAVGEADFIRSAALEHAGLEGALILARQAAARAG</sequence>
<dbReference type="AlphaFoldDB" id="A0A1L6JE11"/>
<dbReference type="InterPro" id="IPR043129">
    <property type="entry name" value="ATPase_NBD"/>
</dbReference>
<accession>A0A1L6JE11</accession>
<dbReference type="KEGG" id="skr:BRX40_16095"/>
<reference evidence="3" key="1">
    <citation type="submission" date="2016-12" db="EMBL/GenBank/DDBJ databases">
        <title>Whole genome sequencing of Sphingomonas sp. ABOJV.</title>
        <authorList>
            <person name="Conlan S."/>
            <person name="Thomas P.J."/>
            <person name="Mullikin J."/>
            <person name="Palmore T.N."/>
            <person name="Frank K.M."/>
            <person name="Segre J.A."/>
        </authorList>
    </citation>
    <scope>NUCLEOTIDE SEQUENCE [LARGE SCALE GENOMIC DNA]</scope>
    <source>
        <strain evidence="3">ABOJV</strain>
    </source>
</reference>
<dbReference type="PANTHER" id="PTHR18964:SF149">
    <property type="entry name" value="BIFUNCTIONAL UDP-N-ACETYLGLUCOSAMINE 2-EPIMERASE_N-ACETYLMANNOSAMINE KINASE"/>
    <property type="match status" value="1"/>
</dbReference>
<organism evidence="2 3">
    <name type="scientific">Sphingomonas koreensis</name>
    <dbReference type="NCBI Taxonomy" id="93064"/>
    <lineage>
        <taxon>Bacteria</taxon>
        <taxon>Pseudomonadati</taxon>
        <taxon>Pseudomonadota</taxon>
        <taxon>Alphaproteobacteria</taxon>
        <taxon>Sphingomonadales</taxon>
        <taxon>Sphingomonadaceae</taxon>
        <taxon>Sphingomonas</taxon>
    </lineage>
</organism>
<dbReference type="PANTHER" id="PTHR18964">
    <property type="entry name" value="ROK (REPRESSOR, ORF, KINASE) FAMILY"/>
    <property type="match status" value="1"/>
</dbReference>
<dbReference type="STRING" id="93064.BRX40_16095"/>
<dbReference type="InterPro" id="IPR000600">
    <property type="entry name" value="ROK"/>
</dbReference>
<name>A0A1L6JE11_9SPHN</name>
<comment type="similarity">
    <text evidence="1">Belongs to the ROK (NagC/XylR) family.</text>
</comment>
<dbReference type="RefSeq" id="WP_075152296.1">
    <property type="nucleotide sequence ID" value="NZ_CP018820.1"/>
</dbReference>